<gene>
    <name evidence="2" type="ORF">H8S01_05145</name>
</gene>
<comment type="caution">
    <text evidence="2">The sequence shown here is derived from an EMBL/GenBank/DDBJ whole genome shotgun (WGS) entry which is preliminary data.</text>
</comment>
<proteinExistence type="predicted"/>
<feature type="transmembrane region" description="Helical" evidence="1">
    <location>
        <begin position="73"/>
        <end position="94"/>
    </location>
</feature>
<keyword evidence="1" id="KW-1133">Transmembrane helix</keyword>
<feature type="transmembrane region" description="Helical" evidence="1">
    <location>
        <begin position="43"/>
        <end position="61"/>
    </location>
</feature>
<dbReference type="InterPro" id="IPR046577">
    <property type="entry name" value="DUF6637"/>
</dbReference>
<reference evidence="2 3" key="1">
    <citation type="submission" date="2020-08" db="EMBL/GenBank/DDBJ databases">
        <title>Genome public.</title>
        <authorList>
            <person name="Liu C."/>
            <person name="Sun Q."/>
        </authorList>
    </citation>
    <scope>NUCLEOTIDE SEQUENCE [LARGE SCALE GENOMIC DNA]</scope>
    <source>
        <strain evidence="2 3">NSJ-43</strain>
    </source>
</reference>
<accession>A0ABR7G0B1</accession>
<evidence type="ECO:0000313" key="2">
    <source>
        <dbReference type="EMBL" id="MBC5680350.1"/>
    </source>
</evidence>
<dbReference type="Pfam" id="PF20342">
    <property type="entry name" value="DUF6637"/>
    <property type="match status" value="1"/>
</dbReference>
<dbReference type="EMBL" id="JACOPD010000003">
    <property type="protein sequence ID" value="MBC5680350.1"/>
    <property type="molecule type" value="Genomic_DNA"/>
</dbReference>
<keyword evidence="1" id="KW-0812">Transmembrane</keyword>
<keyword evidence="1" id="KW-0472">Membrane</keyword>
<evidence type="ECO:0000313" key="3">
    <source>
        <dbReference type="Proteomes" id="UP000628463"/>
    </source>
</evidence>
<evidence type="ECO:0008006" key="4">
    <source>
        <dbReference type="Google" id="ProtNLM"/>
    </source>
</evidence>
<dbReference type="RefSeq" id="WP_021865270.1">
    <property type="nucleotide sequence ID" value="NZ_JACOPD010000003.1"/>
</dbReference>
<organism evidence="2 3">
    <name type="scientific">Lachnospira hominis</name>
    <name type="common">ex Liu et al. 2021</name>
    <dbReference type="NCBI Taxonomy" id="2763051"/>
    <lineage>
        <taxon>Bacteria</taxon>
        <taxon>Bacillati</taxon>
        <taxon>Bacillota</taxon>
        <taxon>Clostridia</taxon>
        <taxon>Lachnospirales</taxon>
        <taxon>Lachnospiraceae</taxon>
        <taxon>Lachnospira</taxon>
    </lineage>
</organism>
<dbReference type="Proteomes" id="UP000628463">
    <property type="component" value="Unassembled WGS sequence"/>
</dbReference>
<evidence type="ECO:0000256" key="1">
    <source>
        <dbReference type="SAM" id="Phobius"/>
    </source>
</evidence>
<feature type="transmembrane region" description="Helical" evidence="1">
    <location>
        <begin position="18"/>
        <end position="37"/>
    </location>
</feature>
<name>A0ABR7G0B1_9FIRM</name>
<protein>
    <recommendedName>
        <fullName evidence="4">DUF4190 domain-containing protein</fullName>
    </recommendedName>
</protein>
<keyword evidence="3" id="KW-1185">Reference proteome</keyword>
<sequence>MYYTTSGAYRKSKMIIDYANIALTVCVGVMFILILFFRSSSGIIFPLIFLAGCLVNALTSAKRFMEKNKVAGVILAITAVVLLVLSAMCFAAVLK</sequence>